<dbReference type="RefSeq" id="WP_136007338.1">
    <property type="nucleotide sequence ID" value="NZ_SRYR01000005.1"/>
</dbReference>
<evidence type="ECO:0000256" key="4">
    <source>
        <dbReference type="NCBIfam" id="TIGR00152"/>
    </source>
</evidence>
<dbReference type="NCBIfam" id="TIGR00152">
    <property type="entry name" value="dephospho-CoA kinase"/>
    <property type="match status" value="1"/>
</dbReference>
<dbReference type="GO" id="GO:0005524">
    <property type="term" value="F:ATP binding"/>
    <property type="evidence" value="ECO:0007669"/>
    <property type="project" value="UniProtKB-UniRule"/>
</dbReference>
<keyword evidence="3 5" id="KW-0808">Transferase</keyword>
<evidence type="ECO:0000313" key="5">
    <source>
        <dbReference type="EMBL" id="TGY41895.1"/>
    </source>
</evidence>
<dbReference type="GO" id="GO:0015937">
    <property type="term" value="P:coenzyme A biosynthetic process"/>
    <property type="evidence" value="ECO:0007669"/>
    <property type="project" value="UniProtKB-UniRule"/>
</dbReference>
<keyword evidence="1 3" id="KW-0547">Nucleotide-binding</keyword>
<sequence length="200" mass="23410">MIKIGLTGGIGSGKSTVTKMLCDKGFIVIDADTISKDVLKKYPEILEKIKIEFGSGFFDWRGEFRRREFGNHIFRFPKQRKKYEDIIIPYIKDEIFKEIEKYEKAGEKLIVLDAPTLIENNLHLNMDYIVVVWVDNNTQIIRIRNRDRLTRDEAINRLNAQISLDKKKDYAHIIIDNNGDLLKTKGQVDKVMDFFNVIRK</sequence>
<reference evidence="5 6" key="1">
    <citation type="submission" date="2019-04" db="EMBL/GenBank/DDBJ databases">
        <title>Microbes associate with the intestines of laboratory mice.</title>
        <authorList>
            <person name="Navarre W."/>
            <person name="Wong E."/>
            <person name="Huang K."/>
            <person name="Tropini C."/>
            <person name="Ng K."/>
            <person name="Yu B."/>
        </authorList>
    </citation>
    <scope>NUCLEOTIDE SEQUENCE [LARGE SCALE GENOMIC DNA]</scope>
    <source>
        <strain evidence="5 6">NM50_B9-20</strain>
    </source>
</reference>
<dbReference type="InterPro" id="IPR001977">
    <property type="entry name" value="Depp_CoAkinase"/>
</dbReference>
<evidence type="ECO:0000313" key="6">
    <source>
        <dbReference type="Proteomes" id="UP000306888"/>
    </source>
</evidence>
<protein>
    <recommendedName>
        <fullName evidence="3 4">Dephospho-CoA kinase</fullName>
        <ecNumber evidence="3 4">2.7.1.24</ecNumber>
    </recommendedName>
    <alternativeName>
        <fullName evidence="3">Dephosphocoenzyme A kinase</fullName>
    </alternativeName>
</protein>
<dbReference type="AlphaFoldDB" id="A0A4S2DJ37"/>
<dbReference type="OrthoDB" id="9812943at2"/>
<dbReference type="UniPathway" id="UPA00241">
    <property type="reaction ID" value="UER00356"/>
</dbReference>
<dbReference type="Proteomes" id="UP000306888">
    <property type="component" value="Unassembled WGS sequence"/>
</dbReference>
<comment type="function">
    <text evidence="3">Catalyzes the phosphorylation of the 3'-hydroxyl group of dephosphocoenzyme A to form coenzyme A.</text>
</comment>
<gene>
    <name evidence="3" type="primary">coaE</name>
    <name evidence="5" type="ORF">E5347_11300</name>
</gene>
<dbReference type="Gene3D" id="3.40.50.300">
    <property type="entry name" value="P-loop containing nucleotide triphosphate hydrolases"/>
    <property type="match status" value="1"/>
</dbReference>
<dbReference type="PROSITE" id="PS51219">
    <property type="entry name" value="DPCK"/>
    <property type="match status" value="1"/>
</dbReference>
<dbReference type="GO" id="GO:0004140">
    <property type="term" value="F:dephospho-CoA kinase activity"/>
    <property type="evidence" value="ECO:0007669"/>
    <property type="project" value="UniProtKB-UniRule"/>
</dbReference>
<dbReference type="InterPro" id="IPR027417">
    <property type="entry name" value="P-loop_NTPase"/>
</dbReference>
<organism evidence="5 6">
    <name type="scientific">Clostridium sartagoforme</name>
    <dbReference type="NCBI Taxonomy" id="84031"/>
    <lineage>
        <taxon>Bacteria</taxon>
        <taxon>Bacillati</taxon>
        <taxon>Bacillota</taxon>
        <taxon>Clostridia</taxon>
        <taxon>Eubacteriales</taxon>
        <taxon>Clostridiaceae</taxon>
        <taxon>Clostridium</taxon>
    </lineage>
</organism>
<keyword evidence="6" id="KW-1185">Reference proteome</keyword>
<accession>A0A4S2DJ37</accession>
<evidence type="ECO:0000256" key="3">
    <source>
        <dbReference type="HAMAP-Rule" id="MF_00376"/>
    </source>
</evidence>
<keyword evidence="3" id="KW-0963">Cytoplasm</keyword>
<keyword evidence="2 3" id="KW-0067">ATP-binding</keyword>
<proteinExistence type="inferred from homology"/>
<evidence type="ECO:0000256" key="1">
    <source>
        <dbReference type="ARBA" id="ARBA00022741"/>
    </source>
</evidence>
<name>A0A4S2DJ37_9CLOT</name>
<comment type="pathway">
    <text evidence="3">Cofactor biosynthesis; coenzyme A biosynthesis; CoA from (R)-pantothenate: step 5/5.</text>
</comment>
<dbReference type="PANTHER" id="PTHR10695:SF46">
    <property type="entry name" value="BIFUNCTIONAL COENZYME A SYNTHASE-RELATED"/>
    <property type="match status" value="1"/>
</dbReference>
<evidence type="ECO:0000256" key="2">
    <source>
        <dbReference type="ARBA" id="ARBA00022840"/>
    </source>
</evidence>
<dbReference type="HAMAP" id="MF_00376">
    <property type="entry name" value="Dephospho_CoA_kinase"/>
    <property type="match status" value="1"/>
</dbReference>
<keyword evidence="3 5" id="KW-0418">Kinase</keyword>
<comment type="similarity">
    <text evidence="3">Belongs to the CoaE family.</text>
</comment>
<keyword evidence="3" id="KW-0173">Coenzyme A biosynthesis</keyword>
<dbReference type="SUPFAM" id="SSF52540">
    <property type="entry name" value="P-loop containing nucleoside triphosphate hydrolases"/>
    <property type="match status" value="1"/>
</dbReference>
<dbReference type="PANTHER" id="PTHR10695">
    <property type="entry name" value="DEPHOSPHO-COA KINASE-RELATED"/>
    <property type="match status" value="1"/>
</dbReference>
<dbReference type="Pfam" id="PF01121">
    <property type="entry name" value="CoaE"/>
    <property type="match status" value="1"/>
</dbReference>
<comment type="subcellular location">
    <subcellularLocation>
        <location evidence="3">Cytoplasm</location>
    </subcellularLocation>
</comment>
<dbReference type="EC" id="2.7.1.24" evidence="3 4"/>
<comment type="catalytic activity">
    <reaction evidence="3">
        <text>3'-dephospho-CoA + ATP = ADP + CoA + H(+)</text>
        <dbReference type="Rhea" id="RHEA:18245"/>
        <dbReference type="ChEBI" id="CHEBI:15378"/>
        <dbReference type="ChEBI" id="CHEBI:30616"/>
        <dbReference type="ChEBI" id="CHEBI:57287"/>
        <dbReference type="ChEBI" id="CHEBI:57328"/>
        <dbReference type="ChEBI" id="CHEBI:456216"/>
        <dbReference type="EC" id="2.7.1.24"/>
    </reaction>
</comment>
<comment type="caution">
    <text evidence="5">The sequence shown here is derived from an EMBL/GenBank/DDBJ whole genome shotgun (WGS) entry which is preliminary data.</text>
</comment>
<dbReference type="CDD" id="cd02022">
    <property type="entry name" value="DPCK"/>
    <property type="match status" value="1"/>
</dbReference>
<dbReference type="GO" id="GO:0005737">
    <property type="term" value="C:cytoplasm"/>
    <property type="evidence" value="ECO:0007669"/>
    <property type="project" value="UniProtKB-SubCell"/>
</dbReference>
<dbReference type="EMBL" id="SRYR01000005">
    <property type="protein sequence ID" value="TGY41895.1"/>
    <property type="molecule type" value="Genomic_DNA"/>
</dbReference>
<feature type="binding site" evidence="3">
    <location>
        <begin position="11"/>
        <end position="16"/>
    </location>
    <ligand>
        <name>ATP</name>
        <dbReference type="ChEBI" id="CHEBI:30616"/>
    </ligand>
</feature>